<dbReference type="EMBL" id="JAVIJP010000034">
    <property type="protein sequence ID" value="KAL3629110.1"/>
    <property type="molecule type" value="Genomic_DNA"/>
</dbReference>
<evidence type="ECO:0000256" key="3">
    <source>
        <dbReference type="ARBA" id="ARBA00022801"/>
    </source>
</evidence>
<evidence type="ECO:0000259" key="8">
    <source>
        <dbReference type="PROSITE" id="PS51192"/>
    </source>
</evidence>
<dbReference type="InterPro" id="IPR014001">
    <property type="entry name" value="Helicase_ATP-bd"/>
</dbReference>
<dbReference type="PROSITE" id="PS51194">
    <property type="entry name" value="HELICASE_CTER"/>
    <property type="match status" value="1"/>
</dbReference>
<dbReference type="InterPro" id="IPR049730">
    <property type="entry name" value="SNF2/RAD54-like_C"/>
</dbReference>
<dbReference type="PANTHER" id="PTHR45821:SF5">
    <property type="entry name" value="SNF2 DOMAIN-CONTAINING PROTEIN CLASSY 4"/>
    <property type="match status" value="1"/>
</dbReference>
<keyword evidence="6" id="KW-0539">Nucleus</keyword>
<dbReference type="Proteomes" id="UP001632038">
    <property type="component" value="Unassembled WGS sequence"/>
</dbReference>
<evidence type="ECO:0000313" key="10">
    <source>
        <dbReference type="EMBL" id="KAL3629110.1"/>
    </source>
</evidence>
<dbReference type="SMART" id="SM00487">
    <property type="entry name" value="DEXDc"/>
    <property type="match status" value="1"/>
</dbReference>
<proteinExistence type="predicted"/>
<keyword evidence="2" id="KW-0547">Nucleotide-binding</keyword>
<dbReference type="GO" id="GO:0005634">
    <property type="term" value="C:nucleus"/>
    <property type="evidence" value="ECO:0007669"/>
    <property type="project" value="UniProtKB-SubCell"/>
</dbReference>
<evidence type="ECO:0000259" key="9">
    <source>
        <dbReference type="PROSITE" id="PS51194"/>
    </source>
</evidence>
<dbReference type="Pfam" id="PF00176">
    <property type="entry name" value="SNF2-rel_dom"/>
    <property type="match status" value="1"/>
</dbReference>
<feature type="region of interest" description="Disordered" evidence="7">
    <location>
        <begin position="32"/>
        <end position="78"/>
    </location>
</feature>
<keyword evidence="5" id="KW-0067">ATP-binding</keyword>
<dbReference type="Gene3D" id="3.40.50.10810">
    <property type="entry name" value="Tandem AAA-ATPase domain"/>
    <property type="match status" value="1"/>
</dbReference>
<dbReference type="InterPro" id="IPR038718">
    <property type="entry name" value="SNF2-like_sf"/>
</dbReference>
<dbReference type="GO" id="GO:0016787">
    <property type="term" value="F:hydrolase activity"/>
    <property type="evidence" value="ECO:0007669"/>
    <property type="project" value="UniProtKB-KW"/>
</dbReference>
<feature type="domain" description="Helicase C-terminal" evidence="9">
    <location>
        <begin position="700"/>
        <end position="856"/>
    </location>
</feature>
<evidence type="ECO:0000256" key="7">
    <source>
        <dbReference type="SAM" id="MobiDB-lite"/>
    </source>
</evidence>
<comment type="caution">
    <text evidence="10">The sequence shown here is derived from an EMBL/GenBank/DDBJ whole genome shotgun (WGS) entry which is preliminary data.</text>
</comment>
<comment type="subcellular location">
    <subcellularLocation>
        <location evidence="1">Nucleus</location>
    </subcellularLocation>
</comment>
<feature type="compositionally biased region" description="Acidic residues" evidence="7">
    <location>
        <begin position="66"/>
        <end position="78"/>
    </location>
</feature>
<dbReference type="AlphaFoldDB" id="A0ABD3CK46"/>
<dbReference type="Pfam" id="PF00271">
    <property type="entry name" value="Helicase_C"/>
    <property type="match status" value="1"/>
</dbReference>
<keyword evidence="11" id="KW-1185">Reference proteome</keyword>
<evidence type="ECO:0000256" key="5">
    <source>
        <dbReference type="ARBA" id="ARBA00022840"/>
    </source>
</evidence>
<dbReference type="SMART" id="SM00490">
    <property type="entry name" value="HELICc"/>
    <property type="match status" value="1"/>
</dbReference>
<evidence type="ECO:0000256" key="4">
    <source>
        <dbReference type="ARBA" id="ARBA00022806"/>
    </source>
</evidence>
<dbReference type="InterPro" id="IPR000330">
    <property type="entry name" value="SNF2_N"/>
</dbReference>
<reference evidence="11" key="1">
    <citation type="journal article" date="2024" name="IScience">
        <title>Strigolactones Initiate the Formation of Haustorium-like Structures in Castilleja.</title>
        <authorList>
            <person name="Buerger M."/>
            <person name="Peterson D."/>
            <person name="Chory J."/>
        </authorList>
    </citation>
    <scope>NUCLEOTIDE SEQUENCE [LARGE SCALE GENOMIC DNA]</scope>
</reference>
<evidence type="ECO:0000256" key="2">
    <source>
        <dbReference type="ARBA" id="ARBA00022741"/>
    </source>
</evidence>
<evidence type="ECO:0000256" key="6">
    <source>
        <dbReference type="ARBA" id="ARBA00023242"/>
    </source>
</evidence>
<gene>
    <name evidence="10" type="ORF">CASFOL_026332</name>
</gene>
<name>A0ABD3CK46_9LAMI</name>
<dbReference type="SUPFAM" id="SSF52540">
    <property type="entry name" value="P-loop containing nucleoside triphosphate hydrolases"/>
    <property type="match status" value="2"/>
</dbReference>
<dbReference type="PANTHER" id="PTHR45821">
    <property type="entry name" value="SNF2 DOMAIN-CONTAINING PROTEIN CLASSY 2-RELATED"/>
    <property type="match status" value="1"/>
</dbReference>
<organism evidence="10 11">
    <name type="scientific">Castilleja foliolosa</name>
    <dbReference type="NCBI Taxonomy" id="1961234"/>
    <lineage>
        <taxon>Eukaryota</taxon>
        <taxon>Viridiplantae</taxon>
        <taxon>Streptophyta</taxon>
        <taxon>Embryophyta</taxon>
        <taxon>Tracheophyta</taxon>
        <taxon>Spermatophyta</taxon>
        <taxon>Magnoliopsida</taxon>
        <taxon>eudicotyledons</taxon>
        <taxon>Gunneridae</taxon>
        <taxon>Pentapetalae</taxon>
        <taxon>asterids</taxon>
        <taxon>lamiids</taxon>
        <taxon>Lamiales</taxon>
        <taxon>Orobanchaceae</taxon>
        <taxon>Pedicularideae</taxon>
        <taxon>Castillejinae</taxon>
        <taxon>Castilleja</taxon>
    </lineage>
</organism>
<keyword evidence="4" id="KW-0347">Helicase</keyword>
<dbReference type="Gene3D" id="3.40.50.300">
    <property type="entry name" value="P-loop containing nucleotide triphosphate hydrolases"/>
    <property type="match status" value="1"/>
</dbReference>
<keyword evidence="3" id="KW-0378">Hydrolase</keyword>
<accession>A0ABD3CK46</accession>
<dbReference type="GO" id="GO:0004386">
    <property type="term" value="F:helicase activity"/>
    <property type="evidence" value="ECO:0007669"/>
    <property type="project" value="UniProtKB-KW"/>
</dbReference>
<dbReference type="InterPro" id="IPR001650">
    <property type="entry name" value="Helicase_C-like"/>
</dbReference>
<dbReference type="CDD" id="cd18793">
    <property type="entry name" value="SF2_C_SNF"/>
    <property type="match status" value="1"/>
</dbReference>
<feature type="compositionally biased region" description="Basic and acidic residues" evidence="7">
    <location>
        <begin position="48"/>
        <end position="58"/>
    </location>
</feature>
<dbReference type="GO" id="GO:0005524">
    <property type="term" value="F:ATP binding"/>
    <property type="evidence" value="ECO:0007669"/>
    <property type="project" value="UniProtKB-KW"/>
</dbReference>
<dbReference type="PROSITE" id="PS51192">
    <property type="entry name" value="HELICASE_ATP_BIND_1"/>
    <property type="match status" value="1"/>
</dbReference>
<evidence type="ECO:0000256" key="1">
    <source>
        <dbReference type="ARBA" id="ARBA00004123"/>
    </source>
</evidence>
<dbReference type="InterPro" id="IPR044567">
    <property type="entry name" value="CLSY/DRD1"/>
</dbReference>
<feature type="domain" description="Helicase ATP-binding" evidence="8">
    <location>
        <begin position="386"/>
        <end position="559"/>
    </location>
</feature>
<evidence type="ECO:0000313" key="11">
    <source>
        <dbReference type="Proteomes" id="UP001632038"/>
    </source>
</evidence>
<dbReference type="InterPro" id="IPR027417">
    <property type="entry name" value="P-loop_NTPase"/>
</dbReference>
<protein>
    <submittedName>
        <fullName evidence="10">Uncharacterized protein</fullName>
    </submittedName>
</protein>
<sequence>MREISGHPRLSSVSRRTRSQWDAFYKDRFDEINHTKNPDQNSVRNRKNHDLGTVKNDKSSYSVIIDDSEVSEPDDDDLCEKKGRAKRKTVKPFKRIEEENPVSEDNVMMMSSQAANKSSNPVIIDDSEFSEPDSDSEKEVRTKRKIVNPIKRANAKALIAEELDLINKLFDTRRTEKGMIKEDNPVMMMMMSSQAAAITSSLPLKFKFDDDSCLASHKTDLEKEIDSLFADLEMCLSESENGFTDISISSDECSMSRDRDESPAARCGRGEHETFLDEQIGEVCKYCRAVLLDIRHVLPPFHVETPDRRECMYYYKETDDEPIRNETQFKGGFVSGNLESSIQYSKGTVFDLIPKADKELYQHQLEGFEFLWKNIAGDIETDKLQTLPAKGGRGCIISHAPGTGKTRLTIVFLQTFMKLYPTCRPVIIAPQGMLLTWEQEFKKWDVNIMFHNLNKINSNNTHSRLVELRKWMMGGGILGISYRLFTELAGGKNDTMKKILVELPGLLVLDEGHNPRNEKSRMFRALSKVKTRRRVMLSGTPFQNNCVELCNTLCLVNPIFSKQITSTSGRKRKWIDEWSSLTSFIGKGSNINDDFKLKKLRSMIEPFVHINNGGILEKTLPGKRDFLILLKPTDLQKKLLLQNNAELRPGKFFEQQHLASLISVHPALVSKRPEFSNHKREVERVEFDPNEGVKTRFLVKLIELSSCLGEKVLVFSQYIDPLEHIKSLLAKHFSWHEGREMIYLDGNCVMNERQRLMNSFNDKRSKAKVMLASQRACSEGINLIGASRVVFLDVVWNPSVERQAICRAYRLGQEKVVHVYRLLVSEEVDKYARQAEKERLSELIFSPVDKGVKTRITGCDEDVEEDKVLQAMVESQSLGGIFEKIVHQPKD</sequence>